<organism evidence="1 2">
    <name type="scientific">Microbacterium azadirachtae</name>
    <dbReference type="NCBI Taxonomy" id="582680"/>
    <lineage>
        <taxon>Bacteria</taxon>
        <taxon>Bacillati</taxon>
        <taxon>Actinomycetota</taxon>
        <taxon>Actinomycetes</taxon>
        <taxon>Micrococcales</taxon>
        <taxon>Microbacteriaceae</taxon>
        <taxon>Microbacterium</taxon>
    </lineage>
</organism>
<dbReference type="STRING" id="582680.RS86_00212"/>
<dbReference type="Proteomes" id="UP000033740">
    <property type="component" value="Unassembled WGS sequence"/>
</dbReference>
<dbReference type="EMBL" id="JYIX01000017">
    <property type="protein sequence ID" value="KJL36773.1"/>
    <property type="molecule type" value="Genomic_DNA"/>
</dbReference>
<protein>
    <recommendedName>
        <fullName evidence="3">DNA alkylation repair enzyme</fullName>
    </recommendedName>
</protein>
<comment type="caution">
    <text evidence="1">The sequence shown here is derived from an EMBL/GenBank/DDBJ whole genome shotgun (WGS) entry which is preliminary data.</text>
</comment>
<dbReference type="PATRIC" id="fig|582680.6.peg.217"/>
<evidence type="ECO:0000313" key="2">
    <source>
        <dbReference type="Proteomes" id="UP000033740"/>
    </source>
</evidence>
<name>A0A0F0LUI9_9MICO</name>
<reference evidence="1 2" key="1">
    <citation type="submission" date="2015-02" db="EMBL/GenBank/DDBJ databases">
        <title>Draft genome sequences of ten Microbacterium spp. with emphasis on heavy metal contaminated environments.</title>
        <authorList>
            <person name="Corretto E."/>
        </authorList>
    </citation>
    <scope>NUCLEOTIDE SEQUENCE [LARGE SCALE GENOMIC DNA]</scope>
    <source>
        <strain evidence="1 2">ARN176</strain>
    </source>
</reference>
<gene>
    <name evidence="1" type="ORF">RS86_00212</name>
</gene>
<evidence type="ECO:0000313" key="1">
    <source>
        <dbReference type="EMBL" id="KJL36773.1"/>
    </source>
</evidence>
<proteinExistence type="predicted"/>
<evidence type="ECO:0008006" key="3">
    <source>
        <dbReference type="Google" id="ProtNLM"/>
    </source>
</evidence>
<keyword evidence="2" id="KW-1185">Reference proteome</keyword>
<dbReference type="AlphaFoldDB" id="A0A0F0LUI9"/>
<sequence>MSELLGSARFAATAAQREAELAGLADGLRAPESADRLRAARRLSALARAELSWMMLPVRTHFLSAGTLRELAEALRTDDVALRDTLLIAIRNAYERYVTHPMWQQDPVAATGTDADADAWRAWMHPIAEGLITASAPTTRAEAAYLLALCEDPRAWDVYLDVVAKRSGLLGHLELAVLRCPDSRTVEVRTALLDLAARTAERHPRQAYTAESIRSALA</sequence>
<accession>A0A0F0LUI9</accession>